<sequence>MLIPFSKLPPQSFLLIMKQVRRLIFLTGKAALSINFPAV</sequence>
<keyword evidence="2" id="KW-1185">Reference proteome</keyword>
<evidence type="ECO:0000313" key="2">
    <source>
        <dbReference type="Proteomes" id="UP000004756"/>
    </source>
</evidence>
<dbReference type="HOGENOM" id="CLU_3307100_0_0_9"/>
<gene>
    <name evidence="1" type="ORF">CLOSTASPAR_05333</name>
</gene>
<organism evidence="1 2">
    <name type="scientific">[Clostridium] asparagiforme DSM 15981</name>
    <dbReference type="NCBI Taxonomy" id="518636"/>
    <lineage>
        <taxon>Bacteria</taxon>
        <taxon>Bacillati</taxon>
        <taxon>Bacillota</taxon>
        <taxon>Clostridia</taxon>
        <taxon>Lachnospirales</taxon>
        <taxon>Lachnospiraceae</taxon>
        <taxon>Enterocloster</taxon>
    </lineage>
</organism>
<proteinExistence type="predicted"/>
<dbReference type="AlphaFoldDB" id="C0D7T7"/>
<comment type="caution">
    <text evidence="1">The sequence shown here is derived from an EMBL/GenBank/DDBJ whole genome shotgun (WGS) entry which is preliminary data.</text>
</comment>
<reference evidence="1 2" key="2">
    <citation type="submission" date="2009-02" db="EMBL/GenBank/DDBJ databases">
        <title>Draft genome sequence of Clostridium asparagiforme (DSM 15981).</title>
        <authorList>
            <person name="Sudarsanam P."/>
            <person name="Ley R."/>
            <person name="Guruge J."/>
            <person name="Turnbaugh P.J."/>
            <person name="Mahowald M."/>
            <person name="Liep D."/>
            <person name="Gordon J."/>
        </authorList>
    </citation>
    <scope>NUCLEOTIDE SEQUENCE [LARGE SCALE GENOMIC DNA]</scope>
    <source>
        <strain evidence="1 2">DSM 15981</strain>
    </source>
</reference>
<accession>C0D7T7</accession>
<dbReference type="Proteomes" id="UP000004756">
    <property type="component" value="Unassembled WGS sequence"/>
</dbReference>
<name>C0D7T7_9FIRM</name>
<protein>
    <submittedName>
        <fullName evidence="1">Uncharacterized protein</fullName>
    </submittedName>
</protein>
<reference evidence="1 2" key="1">
    <citation type="submission" date="2009-01" db="EMBL/GenBank/DDBJ databases">
        <authorList>
            <person name="Fulton L."/>
            <person name="Clifton S."/>
            <person name="Fulton B."/>
            <person name="Xu J."/>
            <person name="Minx P."/>
            <person name="Pepin K.H."/>
            <person name="Johnson M."/>
            <person name="Bhonagiri V."/>
            <person name="Nash W.E."/>
            <person name="Mardis E.R."/>
            <person name="Wilson R.K."/>
        </authorList>
    </citation>
    <scope>NUCLEOTIDE SEQUENCE [LARGE SCALE GENOMIC DNA]</scope>
    <source>
        <strain evidence="1 2">DSM 15981</strain>
    </source>
</reference>
<dbReference type="EMBL" id="ACCJ01000440">
    <property type="protein sequence ID" value="EEG52595.1"/>
    <property type="molecule type" value="Genomic_DNA"/>
</dbReference>
<evidence type="ECO:0000313" key="1">
    <source>
        <dbReference type="EMBL" id="EEG52595.1"/>
    </source>
</evidence>